<protein>
    <recommendedName>
        <fullName evidence="2">DUF6545 domain-containing protein</fullName>
    </recommendedName>
</protein>
<dbReference type="Proteomes" id="UP001501009">
    <property type="component" value="Unassembled WGS sequence"/>
</dbReference>
<feature type="transmembrane region" description="Helical" evidence="1">
    <location>
        <begin position="6"/>
        <end position="24"/>
    </location>
</feature>
<feature type="transmembrane region" description="Helical" evidence="1">
    <location>
        <begin position="175"/>
        <end position="198"/>
    </location>
</feature>
<feature type="domain" description="DUF6545" evidence="2">
    <location>
        <begin position="251"/>
        <end position="377"/>
    </location>
</feature>
<evidence type="ECO:0000313" key="3">
    <source>
        <dbReference type="EMBL" id="GAA3838171.1"/>
    </source>
</evidence>
<dbReference type="InterPro" id="IPR050039">
    <property type="entry name" value="MAB_1171c-like"/>
</dbReference>
<dbReference type="InterPro" id="IPR046675">
    <property type="entry name" value="DUF6545"/>
</dbReference>
<sequence length="385" mass="41927">MNDLLAIYGITACVVLAWTVVRLIRAPKDRALWSLCGLITGWTVSFPFGRAADRQVGLLGTTAMESRLIEHSLVVIGVHGLVCFYLYSALNGRQARKRAWQYGIPLAVTLAVLMTAALLTPEGVGTRDHRVSSVAVFFVAADAYCVFGFSRAWVWNRRYARGAGPRLRRGLRLAAAGMVAIVAASVLFVVAVVLHWAGGGAAPKSLHTHGAAATALGWFAAVFFLLPGVVIFLVGVAYPAAAMHGIALSLWWRHLRQYRRLGPLWAALHEHFPENALSRVPVRPWRDALNPRAVHRRYYRRAIECRDGLVRISPYVIASDGTGIRSPQELSDGLRRALRARAAGLPAAANAVPIAVPEDASLEADVRELVALSDALRTERPNGEK</sequence>
<feature type="transmembrane region" description="Helical" evidence="1">
    <location>
        <begin position="99"/>
        <end position="119"/>
    </location>
</feature>
<dbReference type="Pfam" id="PF20182">
    <property type="entry name" value="DUF6545"/>
    <property type="match status" value="1"/>
</dbReference>
<feature type="transmembrane region" description="Helical" evidence="1">
    <location>
        <begin position="68"/>
        <end position="87"/>
    </location>
</feature>
<gene>
    <name evidence="3" type="ORF">GCM10022403_083350</name>
</gene>
<feature type="transmembrane region" description="Helical" evidence="1">
    <location>
        <begin position="31"/>
        <end position="48"/>
    </location>
</feature>
<dbReference type="EMBL" id="BAABDE010000034">
    <property type="protein sequence ID" value="GAA3838171.1"/>
    <property type="molecule type" value="Genomic_DNA"/>
</dbReference>
<keyword evidence="1" id="KW-1133">Transmembrane helix</keyword>
<keyword evidence="4" id="KW-1185">Reference proteome</keyword>
<name>A0ABP7JAE3_9ACTN</name>
<evidence type="ECO:0000259" key="2">
    <source>
        <dbReference type="Pfam" id="PF20182"/>
    </source>
</evidence>
<keyword evidence="1" id="KW-0472">Membrane</keyword>
<keyword evidence="1" id="KW-0812">Transmembrane</keyword>
<reference evidence="4" key="1">
    <citation type="journal article" date="2019" name="Int. J. Syst. Evol. Microbiol.">
        <title>The Global Catalogue of Microorganisms (GCM) 10K type strain sequencing project: providing services to taxonomists for standard genome sequencing and annotation.</title>
        <authorList>
            <consortium name="The Broad Institute Genomics Platform"/>
            <consortium name="The Broad Institute Genome Sequencing Center for Infectious Disease"/>
            <person name="Wu L."/>
            <person name="Ma J."/>
        </authorList>
    </citation>
    <scope>NUCLEOTIDE SEQUENCE [LARGE SCALE GENOMIC DNA]</scope>
    <source>
        <strain evidence="4">JCM 17138</strain>
    </source>
</reference>
<evidence type="ECO:0000256" key="1">
    <source>
        <dbReference type="SAM" id="Phobius"/>
    </source>
</evidence>
<dbReference type="NCBIfam" id="NF042915">
    <property type="entry name" value="MAB_1171c_fam"/>
    <property type="match status" value="1"/>
</dbReference>
<accession>A0ABP7JAE3</accession>
<feature type="transmembrane region" description="Helical" evidence="1">
    <location>
        <begin position="218"/>
        <end position="251"/>
    </location>
</feature>
<feature type="transmembrane region" description="Helical" evidence="1">
    <location>
        <begin position="131"/>
        <end position="154"/>
    </location>
</feature>
<dbReference type="RefSeq" id="WP_345601016.1">
    <property type="nucleotide sequence ID" value="NZ_BAABDE010000034.1"/>
</dbReference>
<organism evidence="3 4">
    <name type="scientific">Streptomyces coacervatus</name>
    <dbReference type="NCBI Taxonomy" id="647381"/>
    <lineage>
        <taxon>Bacteria</taxon>
        <taxon>Bacillati</taxon>
        <taxon>Actinomycetota</taxon>
        <taxon>Actinomycetes</taxon>
        <taxon>Kitasatosporales</taxon>
        <taxon>Streptomycetaceae</taxon>
        <taxon>Streptomyces</taxon>
    </lineage>
</organism>
<comment type="caution">
    <text evidence="3">The sequence shown here is derived from an EMBL/GenBank/DDBJ whole genome shotgun (WGS) entry which is preliminary data.</text>
</comment>
<evidence type="ECO:0000313" key="4">
    <source>
        <dbReference type="Proteomes" id="UP001501009"/>
    </source>
</evidence>
<proteinExistence type="predicted"/>